<evidence type="ECO:0000313" key="2">
    <source>
        <dbReference type="EMBL" id="MDC0749068.1"/>
    </source>
</evidence>
<feature type="compositionally biased region" description="Gly residues" evidence="1">
    <location>
        <begin position="447"/>
        <end position="457"/>
    </location>
</feature>
<name>A0ABT5F4R8_9BACT</name>
<dbReference type="RefSeq" id="WP_271928488.1">
    <property type="nucleotide sequence ID" value="NZ_JAQNDO010000001.1"/>
</dbReference>
<organism evidence="2 3">
    <name type="scientific">Polyangium mundeleinium</name>
    <dbReference type="NCBI Taxonomy" id="2995306"/>
    <lineage>
        <taxon>Bacteria</taxon>
        <taxon>Pseudomonadati</taxon>
        <taxon>Myxococcota</taxon>
        <taxon>Polyangia</taxon>
        <taxon>Polyangiales</taxon>
        <taxon>Polyangiaceae</taxon>
        <taxon>Polyangium</taxon>
    </lineage>
</organism>
<proteinExistence type="predicted"/>
<sequence>MSSRDEVVLFLQPTDSDAAGAPPWELSGLRIFRDGQAYRFEQHMNPGLSEPVPQRADPFDIMGDPRAGAPLDQDGLRRAIDAAVARARAAREAIAARATPEGRRKLVELIGPPADDDDAPVPLGHVSSWDDRIATKAIEALASTGDLDALLDGVARRVGGVSLPMIPESVSGPSLLAAAASPAVPLHRRLAALTLLEIGRFPLSSKLDPSRKHAPQLASLYDDPEPEVRAAALDLRFSAQEPPPPVAAALLARWGRETDAHVQWSLLESAEHFALREKLLGSHDVIEPIVWARRRRRVVDIFLTSTRERRPHVSRVVITARAGDHAAGTLDLMPEMLSGSMSGRTEIDHAFLAFTPPLAPGHYALDLRVDIEDDKKQSLSRRFTLPALRVGGAGAATPPPVPPRRSCACASPGCTSEAEEVEAIVLLCVGVAVARRRRGAGRRDDGSTGGVAPRGGR</sequence>
<reference evidence="2 3" key="1">
    <citation type="submission" date="2022-11" db="EMBL/GenBank/DDBJ databases">
        <title>Minimal conservation of predation-associated metabolite biosynthetic gene clusters underscores biosynthetic potential of Myxococcota including descriptions for ten novel species: Archangium lansinium sp. nov., Myxococcus landrumus sp. nov., Nannocystis bai.</title>
        <authorList>
            <person name="Ahearne A."/>
            <person name="Stevens C."/>
            <person name="Dowd S."/>
        </authorList>
    </citation>
    <scope>NUCLEOTIDE SEQUENCE [LARGE SCALE GENOMIC DNA]</scope>
    <source>
        <strain evidence="2 3">RJM3</strain>
    </source>
</reference>
<keyword evidence="3" id="KW-1185">Reference proteome</keyword>
<evidence type="ECO:0008006" key="4">
    <source>
        <dbReference type="Google" id="ProtNLM"/>
    </source>
</evidence>
<feature type="region of interest" description="Disordered" evidence="1">
    <location>
        <begin position="438"/>
        <end position="457"/>
    </location>
</feature>
<dbReference type="Proteomes" id="UP001221411">
    <property type="component" value="Unassembled WGS sequence"/>
</dbReference>
<protein>
    <recommendedName>
        <fullName evidence="4">HEAT repeat domain-containing protein</fullName>
    </recommendedName>
</protein>
<dbReference type="EMBL" id="JAQNDO010000001">
    <property type="protein sequence ID" value="MDC0749068.1"/>
    <property type="molecule type" value="Genomic_DNA"/>
</dbReference>
<comment type="caution">
    <text evidence="2">The sequence shown here is derived from an EMBL/GenBank/DDBJ whole genome shotgun (WGS) entry which is preliminary data.</text>
</comment>
<gene>
    <name evidence="2" type="ORF">POL67_47505</name>
</gene>
<evidence type="ECO:0000256" key="1">
    <source>
        <dbReference type="SAM" id="MobiDB-lite"/>
    </source>
</evidence>
<evidence type="ECO:0000313" key="3">
    <source>
        <dbReference type="Proteomes" id="UP001221411"/>
    </source>
</evidence>
<accession>A0ABT5F4R8</accession>